<dbReference type="eggNOG" id="COG2203">
    <property type="taxonomic scope" value="Bacteria"/>
</dbReference>
<gene>
    <name evidence="1" type="ORF">thalar_02442</name>
</gene>
<dbReference type="SUPFAM" id="SSF55781">
    <property type="entry name" value="GAF domain-like"/>
    <property type="match status" value="1"/>
</dbReference>
<sequence>MFTVTVLDRAAGLARRVYTSHPDAYPVSGTKSMSQGEWTEQVVERGEVFVANTVAEFAIYFPDHALIESLGCGAALNVPISLKEVIGTVNILDKEHYFSPQTVDHCLAAIEQHRDDLISAVKQCAV</sequence>
<accession>S9QF59</accession>
<reference evidence="2" key="1">
    <citation type="journal article" date="2013" name="Stand. Genomic Sci.">
        <title>Genome sequence of the Litoreibacter arenae type strain (DSM 19593(T)), a member of the Roseobacter clade isolated from sea sand.</title>
        <authorList>
            <person name="Riedel T."/>
            <person name="Fiebig A."/>
            <person name="Petersen J."/>
            <person name="Gronow S."/>
            <person name="Kyrpides N.C."/>
            <person name="Goker M."/>
            <person name="Klenk H.P."/>
        </authorList>
    </citation>
    <scope>NUCLEOTIDE SEQUENCE [LARGE SCALE GENOMIC DNA]</scope>
    <source>
        <strain evidence="2">DSM 19593</strain>
    </source>
</reference>
<dbReference type="HOGENOM" id="CLU_1978822_0_0_5"/>
<proteinExistence type="predicted"/>
<evidence type="ECO:0008006" key="3">
    <source>
        <dbReference type="Google" id="ProtNLM"/>
    </source>
</evidence>
<comment type="caution">
    <text evidence="1">The sequence shown here is derived from an EMBL/GenBank/DDBJ whole genome shotgun (WGS) entry which is preliminary data.</text>
</comment>
<dbReference type="Proteomes" id="UP000015351">
    <property type="component" value="Unassembled WGS sequence"/>
</dbReference>
<name>S9QF59_9RHOB</name>
<evidence type="ECO:0000313" key="2">
    <source>
        <dbReference type="Proteomes" id="UP000015351"/>
    </source>
</evidence>
<dbReference type="EMBL" id="AONI01000013">
    <property type="protein sequence ID" value="EPX78213.1"/>
    <property type="molecule type" value="Genomic_DNA"/>
</dbReference>
<keyword evidence="2" id="KW-1185">Reference proteome</keyword>
<organism evidence="1 2">
    <name type="scientific">Litoreibacter arenae DSM 19593</name>
    <dbReference type="NCBI Taxonomy" id="1123360"/>
    <lineage>
        <taxon>Bacteria</taxon>
        <taxon>Pseudomonadati</taxon>
        <taxon>Pseudomonadota</taxon>
        <taxon>Alphaproteobacteria</taxon>
        <taxon>Rhodobacterales</taxon>
        <taxon>Roseobacteraceae</taxon>
        <taxon>Litoreibacter</taxon>
    </lineage>
</organism>
<dbReference type="AlphaFoldDB" id="S9QF59"/>
<evidence type="ECO:0000313" key="1">
    <source>
        <dbReference type="EMBL" id="EPX78213.1"/>
    </source>
</evidence>
<protein>
    <recommendedName>
        <fullName evidence="3">GAF domain-containing protein</fullName>
    </recommendedName>
</protein>
<dbReference type="STRING" id="1123360.thalar_02442"/>